<dbReference type="Pfam" id="PF07800">
    <property type="entry name" value="DUF1644"/>
    <property type="match status" value="2"/>
</dbReference>
<gene>
    <name evidence="2" type="ORF">HID58_006221</name>
</gene>
<feature type="region of interest" description="Disordered" evidence="1">
    <location>
        <begin position="105"/>
        <end position="125"/>
    </location>
</feature>
<dbReference type="PANTHER" id="PTHR31197">
    <property type="entry name" value="OS01G0612600 PROTEIN"/>
    <property type="match status" value="1"/>
</dbReference>
<evidence type="ECO:0000256" key="1">
    <source>
        <dbReference type="SAM" id="MobiDB-lite"/>
    </source>
</evidence>
<protein>
    <recommendedName>
        <fullName evidence="4">RING-type E3 ubiquitin transferase</fullName>
    </recommendedName>
</protein>
<evidence type="ECO:0008006" key="4">
    <source>
        <dbReference type="Google" id="ProtNLM"/>
    </source>
</evidence>
<dbReference type="Proteomes" id="UP000824890">
    <property type="component" value="Unassembled WGS sequence"/>
</dbReference>
<dbReference type="InterPro" id="IPR012866">
    <property type="entry name" value="DUF1644"/>
</dbReference>
<comment type="caution">
    <text evidence="2">The sequence shown here is derived from an EMBL/GenBank/DDBJ whole genome shotgun (WGS) entry which is preliminary data.</text>
</comment>
<keyword evidence="3" id="KW-1185">Reference proteome</keyword>
<dbReference type="InterPro" id="IPR013083">
    <property type="entry name" value="Znf_RING/FYVE/PHD"/>
</dbReference>
<evidence type="ECO:0000313" key="2">
    <source>
        <dbReference type="EMBL" id="KAH0938760.1"/>
    </source>
</evidence>
<feature type="compositionally biased region" description="Basic and acidic residues" evidence="1">
    <location>
        <begin position="105"/>
        <end position="114"/>
    </location>
</feature>
<evidence type="ECO:0000313" key="3">
    <source>
        <dbReference type="Proteomes" id="UP000824890"/>
    </source>
</evidence>
<reference evidence="2 3" key="1">
    <citation type="submission" date="2021-05" db="EMBL/GenBank/DDBJ databases">
        <title>Genome Assembly of Synthetic Allotetraploid Brassica napus Reveals Homoeologous Exchanges between Subgenomes.</title>
        <authorList>
            <person name="Davis J.T."/>
        </authorList>
    </citation>
    <scope>NUCLEOTIDE SEQUENCE [LARGE SCALE GENOMIC DNA]</scope>
    <source>
        <strain evidence="3">cv. Da-Ae</strain>
        <tissue evidence="2">Seedling</tissue>
    </source>
</reference>
<sequence length="367" mass="41184">MVSTVSVAADNLAAHASGSAENRAVEKTAFDVKLEKFEAASKIKVNKEIRVFTELGLKGAGGDENPRGTTILAMFEQQPAFKSARKILESASGLMLNRECSFREQRGKMPKERPVPSNRTRVSPYPLRSTRTQKEPIEAPGPSQWEDVMCVICQEVPHNAVLLRCSSSSNGCRAYMCDTNFRHSNCFKQYRKKNMSRVTKVLNCPYCRGEVHEAMKVQSGGRRAMNAKPRSCAFENCNFSGTYSQLKNHLKADHPGSTRPLVDQERVRAWEQMQRATEHNDIMTAAGLSHALEVSYEQLPNVPPRLVILHWVNGVVLSILHYELPNSLPQSFVVRAGVNGVVRDYLLRFNGLDTTLPLVNIIRRWTL</sequence>
<name>A0ABQ8EAY4_BRANA</name>
<organism evidence="2 3">
    <name type="scientific">Brassica napus</name>
    <name type="common">Rape</name>
    <dbReference type="NCBI Taxonomy" id="3708"/>
    <lineage>
        <taxon>Eukaryota</taxon>
        <taxon>Viridiplantae</taxon>
        <taxon>Streptophyta</taxon>
        <taxon>Embryophyta</taxon>
        <taxon>Tracheophyta</taxon>
        <taxon>Spermatophyta</taxon>
        <taxon>Magnoliopsida</taxon>
        <taxon>eudicotyledons</taxon>
        <taxon>Gunneridae</taxon>
        <taxon>Pentapetalae</taxon>
        <taxon>rosids</taxon>
        <taxon>malvids</taxon>
        <taxon>Brassicales</taxon>
        <taxon>Brassicaceae</taxon>
        <taxon>Brassiceae</taxon>
        <taxon>Brassica</taxon>
    </lineage>
</organism>
<proteinExistence type="predicted"/>
<dbReference type="Gene3D" id="3.30.1390.10">
    <property type="match status" value="1"/>
</dbReference>
<accession>A0ABQ8EAY4</accession>
<dbReference type="Gene3D" id="3.30.40.10">
    <property type="entry name" value="Zinc/RING finger domain, C3HC4 (zinc finger)"/>
    <property type="match status" value="1"/>
</dbReference>
<dbReference type="EMBL" id="JAGKQM010000002">
    <property type="protein sequence ID" value="KAH0938760.1"/>
    <property type="molecule type" value="Genomic_DNA"/>
</dbReference>
<dbReference type="PANTHER" id="PTHR31197:SF25">
    <property type="entry name" value="GENOME ASSEMBLY, CHROMOSOME: A02"/>
    <property type="match status" value="1"/>
</dbReference>
<dbReference type="InterPro" id="IPR014719">
    <property type="entry name" value="Ribosomal_bL12_C/ClpS-like"/>
</dbReference>